<dbReference type="AlphaFoldDB" id="X0WTZ4"/>
<organism evidence="1">
    <name type="scientific">marine sediment metagenome</name>
    <dbReference type="NCBI Taxonomy" id="412755"/>
    <lineage>
        <taxon>unclassified sequences</taxon>
        <taxon>metagenomes</taxon>
        <taxon>ecological metagenomes</taxon>
    </lineage>
</organism>
<feature type="non-terminal residue" evidence="1">
    <location>
        <position position="259"/>
    </location>
</feature>
<name>X0WTZ4_9ZZZZ</name>
<proteinExistence type="predicted"/>
<protein>
    <submittedName>
        <fullName evidence="1">Uncharacterized protein</fullName>
    </submittedName>
</protein>
<evidence type="ECO:0000313" key="1">
    <source>
        <dbReference type="EMBL" id="GAG16201.1"/>
    </source>
</evidence>
<comment type="caution">
    <text evidence="1">The sequence shown here is derived from an EMBL/GenBank/DDBJ whole genome shotgun (WGS) entry which is preliminary data.</text>
</comment>
<reference evidence="1" key="1">
    <citation type="journal article" date="2014" name="Front. Microbiol.">
        <title>High frequency of phylogenetically diverse reductive dehalogenase-homologous genes in deep subseafloor sedimentary metagenomes.</title>
        <authorList>
            <person name="Kawai M."/>
            <person name="Futagami T."/>
            <person name="Toyoda A."/>
            <person name="Takaki Y."/>
            <person name="Nishi S."/>
            <person name="Hori S."/>
            <person name="Arai W."/>
            <person name="Tsubouchi T."/>
            <person name="Morono Y."/>
            <person name="Uchiyama I."/>
            <person name="Ito T."/>
            <person name="Fujiyama A."/>
            <person name="Inagaki F."/>
            <person name="Takami H."/>
        </authorList>
    </citation>
    <scope>NUCLEOTIDE SEQUENCE</scope>
    <source>
        <strain evidence="1">Expedition CK06-06</strain>
    </source>
</reference>
<dbReference type="EMBL" id="BARS01035222">
    <property type="protein sequence ID" value="GAG16201.1"/>
    <property type="molecule type" value="Genomic_DNA"/>
</dbReference>
<gene>
    <name evidence="1" type="ORF">S01H1_54299</name>
</gene>
<feature type="non-terminal residue" evidence="1">
    <location>
        <position position="1"/>
    </location>
</feature>
<sequence>SVDSYVFDTRRTVPVSNLAALESLIEHFRGGFVSAQDFGSLSIQLKSTLPEYTYANIGPPDDPRATSNRLPVYAVSHWKQYAEPVYGFTFPSWDFTWNGLDDSLYGPYSPNQSTTAVLLESEANYVLEETVPETAQKIGCDTRYAVFARQAHIFQEIPYILQCDMTTLQPSGTRYGPSDIEKATINIELRNLTVTERFGEWSKVDYDNSGQSAAWWEQQYTTQEMPAPPMSVITAVMEQTHFSPNKYRTVFTGASISVN</sequence>
<accession>X0WTZ4</accession>